<proteinExistence type="predicted"/>
<keyword evidence="4" id="KW-0547">Nucleotide-binding</keyword>
<dbReference type="Gene3D" id="3.40.50.300">
    <property type="entry name" value="P-loop containing nucleotide triphosphate hydrolases"/>
    <property type="match status" value="1"/>
</dbReference>
<dbReference type="GO" id="GO:0016787">
    <property type="term" value="F:hydrolase activity"/>
    <property type="evidence" value="ECO:0007669"/>
    <property type="project" value="UniProtKB-KW"/>
</dbReference>
<dbReference type="Pfam" id="PF00271">
    <property type="entry name" value="Helicase_C"/>
    <property type="match status" value="1"/>
</dbReference>
<dbReference type="InterPro" id="IPR000330">
    <property type="entry name" value="SNF2_N"/>
</dbReference>
<dbReference type="GO" id="GO:0003678">
    <property type="term" value="F:DNA helicase activity"/>
    <property type="evidence" value="ECO:0007669"/>
    <property type="project" value="UniProtKB-EC"/>
</dbReference>
<dbReference type="STRING" id="35760.BCHO_0797"/>
<evidence type="ECO:0000313" key="5">
    <source>
        <dbReference type="Proteomes" id="UP000028995"/>
    </source>
</evidence>
<name>A0A087AF29_9BIFI</name>
<dbReference type="eggNOG" id="COG0553">
    <property type="taxonomic scope" value="Bacteria"/>
</dbReference>
<protein>
    <submittedName>
        <fullName evidence="4">SNF2 family helicase</fullName>
        <ecNumber evidence="4">3.6.4.12</ecNumber>
    </submittedName>
</protein>
<dbReference type="InterPro" id="IPR038718">
    <property type="entry name" value="SNF2-like_sf"/>
</dbReference>
<keyword evidence="5" id="KW-1185">Reference proteome</keyword>
<dbReference type="InterPro" id="IPR049730">
    <property type="entry name" value="SNF2/RAD54-like_C"/>
</dbReference>
<gene>
    <name evidence="4" type="ORF">BCHO_0797</name>
</gene>
<evidence type="ECO:0000313" key="4">
    <source>
        <dbReference type="EMBL" id="KFI57379.1"/>
    </source>
</evidence>
<dbReference type="GO" id="GO:0005524">
    <property type="term" value="F:ATP binding"/>
    <property type="evidence" value="ECO:0007669"/>
    <property type="project" value="InterPro"/>
</dbReference>
<feature type="domain" description="Helicase C-terminal" evidence="3">
    <location>
        <begin position="462"/>
        <end position="615"/>
    </location>
</feature>
<dbReference type="InterPro" id="IPR014001">
    <property type="entry name" value="Helicase_ATP-bd"/>
</dbReference>
<comment type="caution">
    <text evidence="4">The sequence shown here is derived from an EMBL/GenBank/DDBJ whole genome shotgun (WGS) entry which is preliminary data.</text>
</comment>
<dbReference type="InterPro" id="IPR001650">
    <property type="entry name" value="Helicase_C-like"/>
</dbReference>
<accession>A0A087AF29</accession>
<dbReference type="PROSITE" id="PS51192">
    <property type="entry name" value="HELICASE_ATP_BIND_1"/>
    <property type="match status" value="1"/>
</dbReference>
<dbReference type="PANTHER" id="PTHR10799">
    <property type="entry name" value="SNF2/RAD54 HELICASE FAMILY"/>
    <property type="match status" value="1"/>
</dbReference>
<evidence type="ECO:0000256" key="1">
    <source>
        <dbReference type="ARBA" id="ARBA00022801"/>
    </source>
</evidence>
<dbReference type="SUPFAM" id="SSF52540">
    <property type="entry name" value="P-loop containing nucleoside triphosphate hydrolases"/>
    <property type="match status" value="2"/>
</dbReference>
<feature type="domain" description="Helicase ATP-binding" evidence="2">
    <location>
        <begin position="165"/>
        <end position="325"/>
    </location>
</feature>
<reference evidence="4 5" key="1">
    <citation type="submission" date="2014-03" db="EMBL/GenBank/DDBJ databases">
        <title>Genomics of Bifidobacteria.</title>
        <authorList>
            <person name="Ventura M."/>
            <person name="Milani C."/>
            <person name="Lugli G.A."/>
        </authorList>
    </citation>
    <scope>NUCLEOTIDE SEQUENCE [LARGE SCALE GENOMIC DNA]</scope>
    <source>
        <strain evidence="4 5">LMG 10510</strain>
    </source>
</reference>
<dbReference type="Pfam" id="PF00176">
    <property type="entry name" value="SNF2-rel_dom"/>
    <property type="match status" value="1"/>
</dbReference>
<dbReference type="SMART" id="SM00490">
    <property type="entry name" value="HELICc"/>
    <property type="match status" value="1"/>
</dbReference>
<sequence>MSAPRAVVCYDEARPGMYLRIEGQDVASFMASAAWRAWLYYPASAVDGTDRNRILLDGGMGLRECQDMLEAIIEADGHGVEIAVDPSFGAFVNAGETYIRERSEVGLAIKAQTAEGIADDHQLGPRFREFRDVVNASMVRPLRDRQMLDAFFMATVGRAADFSVPGAGKTATVLGVFAYLRHLGLARRIVVVCPKNGFESWEKEWVATFGDKLPLSCFSLGDPAIAAMSTERRRNALSLDSGACNLFTFNYESLSGYVRELHAIIPDQTLLVFDEVHRVKAIGGRRAEAALEAADGAKFVIALTGTPIPNTYQDIYNLLHILYPDDYDTFFGYEPGELRAPDADLQASLNDSLAPFFCRTNKDDLGVPRPEPDEIVEIEATPDEDTLLRVLYASCPNALARIIRTLQLESDPEMLCSAVDPGDLEYVLDQVGDDYSDIDYVDFSQTFYEAIERSRPSSKLVACERLVERIVAEGRPVIVWCIFVRSIANLRRDLAAMGIPAEAIYGATPQEERREILDDFRAGRFRVLVTNPQTLAESVSLHSVCHDAVYFEYSYNLVHLLQSKDRIHRLGLPDNQKTRYYFMREKFMRDGRELSLDAVIYNRLKEKEQTMLDAIDRGCLEGGYLDDEDLRIIFERLLGEDAKSLEY</sequence>
<evidence type="ECO:0000259" key="3">
    <source>
        <dbReference type="PROSITE" id="PS51194"/>
    </source>
</evidence>
<keyword evidence="1 4" id="KW-0378">Hydrolase</keyword>
<dbReference type="Proteomes" id="UP000028995">
    <property type="component" value="Unassembled WGS sequence"/>
</dbReference>
<dbReference type="CDD" id="cd18793">
    <property type="entry name" value="SF2_C_SNF"/>
    <property type="match status" value="1"/>
</dbReference>
<keyword evidence="4" id="KW-0347">Helicase</keyword>
<evidence type="ECO:0000259" key="2">
    <source>
        <dbReference type="PROSITE" id="PS51192"/>
    </source>
</evidence>
<dbReference type="InterPro" id="IPR027417">
    <property type="entry name" value="P-loop_NTPase"/>
</dbReference>
<dbReference type="PROSITE" id="PS51194">
    <property type="entry name" value="HELICASE_CTER"/>
    <property type="match status" value="1"/>
</dbReference>
<dbReference type="Gene3D" id="3.40.50.10810">
    <property type="entry name" value="Tandem AAA-ATPase domain"/>
    <property type="match status" value="1"/>
</dbReference>
<dbReference type="OrthoDB" id="9814088at2"/>
<keyword evidence="4" id="KW-0067">ATP-binding</keyword>
<dbReference type="AlphaFoldDB" id="A0A087AF29"/>
<organism evidence="4 5">
    <name type="scientific">Bifidobacterium choerinum</name>
    <dbReference type="NCBI Taxonomy" id="35760"/>
    <lineage>
        <taxon>Bacteria</taxon>
        <taxon>Bacillati</taxon>
        <taxon>Actinomycetota</taxon>
        <taxon>Actinomycetes</taxon>
        <taxon>Bifidobacteriales</taxon>
        <taxon>Bifidobacteriaceae</taxon>
        <taxon>Bifidobacterium</taxon>
    </lineage>
</organism>
<dbReference type="EC" id="3.6.4.12" evidence="4"/>
<dbReference type="EMBL" id="JGYU01000005">
    <property type="protein sequence ID" value="KFI57379.1"/>
    <property type="molecule type" value="Genomic_DNA"/>
</dbReference>